<keyword evidence="1" id="KW-0812">Transmembrane</keyword>
<evidence type="ECO:0000256" key="1">
    <source>
        <dbReference type="SAM" id="Phobius"/>
    </source>
</evidence>
<accession>A0ABP0YSL3</accession>
<feature type="transmembrane region" description="Helical" evidence="1">
    <location>
        <begin position="21"/>
        <end position="45"/>
    </location>
</feature>
<dbReference type="Proteomes" id="UP001642487">
    <property type="component" value="Chromosome 6"/>
</dbReference>
<keyword evidence="3" id="KW-1185">Reference proteome</keyword>
<evidence type="ECO:0000313" key="3">
    <source>
        <dbReference type="Proteomes" id="UP001642487"/>
    </source>
</evidence>
<dbReference type="EMBL" id="OZ021740">
    <property type="protein sequence ID" value="CAK9323509.1"/>
    <property type="molecule type" value="Genomic_DNA"/>
</dbReference>
<keyword evidence="1" id="KW-1133">Transmembrane helix</keyword>
<name>A0ABP0YSL3_9ROSI</name>
<dbReference type="PANTHER" id="PTHR31448:SF39">
    <property type="entry name" value="MYOSIN-BINDING PROTEIN 4-RELATED"/>
    <property type="match status" value="1"/>
</dbReference>
<protein>
    <submittedName>
        <fullName evidence="2">Uncharacterized protein</fullName>
    </submittedName>
</protein>
<dbReference type="InterPro" id="IPR039306">
    <property type="entry name" value="MYOB"/>
</dbReference>
<dbReference type="PANTHER" id="PTHR31448">
    <property type="entry name" value="MYOSIN-BINDING PROTEIN 2"/>
    <property type="match status" value="1"/>
</dbReference>
<proteinExistence type="predicted"/>
<evidence type="ECO:0000313" key="2">
    <source>
        <dbReference type="EMBL" id="CAK9323509.1"/>
    </source>
</evidence>
<organism evidence="2 3">
    <name type="scientific">Citrullus colocynthis</name>
    <name type="common">colocynth</name>
    <dbReference type="NCBI Taxonomy" id="252529"/>
    <lineage>
        <taxon>Eukaryota</taxon>
        <taxon>Viridiplantae</taxon>
        <taxon>Streptophyta</taxon>
        <taxon>Embryophyta</taxon>
        <taxon>Tracheophyta</taxon>
        <taxon>Spermatophyta</taxon>
        <taxon>Magnoliopsida</taxon>
        <taxon>eudicotyledons</taxon>
        <taxon>Gunneridae</taxon>
        <taxon>Pentapetalae</taxon>
        <taxon>rosids</taxon>
        <taxon>fabids</taxon>
        <taxon>Cucurbitales</taxon>
        <taxon>Cucurbitaceae</taxon>
        <taxon>Benincaseae</taxon>
        <taxon>Citrullus</taxon>
    </lineage>
</organism>
<keyword evidence="1" id="KW-0472">Membrane</keyword>
<sequence length="325" mass="36466">MAAKGKPFCKAQRSVQGFSAILKAATCELFLIFLMLIDALLSYALTKFAHICNLQTPCILCSRFDHLVDKEKSNNYRNLLCTNHRLEISSLVSCHKHNKLVDGHEMCDACLCSFATTNNKLKLNCKLQRLIAGKLRSDTCGNGAHGNILNRDSIPHCIKTRPCSCCSKPWKTRPNAQGLLQLKSSLNMATKPNIPYPPRLNRRDSLKKRRDKIFGSVTLQHSGKTGFNLLSHVGFSELRITSDSELEVLLSEEDDDKSFICEKSVLKEDSVLRSITQIPLKPHCNNFDQVKSSINFVDPRPSPLESYVQPIRLPTFLHGLNLFPG</sequence>
<reference evidence="2 3" key="1">
    <citation type="submission" date="2024-03" db="EMBL/GenBank/DDBJ databases">
        <authorList>
            <person name="Gkanogiannis A."/>
            <person name="Becerra Lopez-Lavalle L."/>
        </authorList>
    </citation>
    <scope>NUCLEOTIDE SEQUENCE [LARGE SCALE GENOMIC DNA]</scope>
</reference>
<gene>
    <name evidence="2" type="ORF">CITCOLO1_LOCUS15694</name>
</gene>